<feature type="transmembrane region" description="Helical" evidence="1">
    <location>
        <begin position="12"/>
        <end position="36"/>
    </location>
</feature>
<dbReference type="RefSeq" id="WP_404634820.1">
    <property type="nucleotide sequence ID" value="NZ_JADIKM010000004.1"/>
</dbReference>
<dbReference type="SUPFAM" id="SSF55073">
    <property type="entry name" value="Nucleotide cyclase"/>
    <property type="match status" value="1"/>
</dbReference>
<evidence type="ECO:0000313" key="4">
    <source>
        <dbReference type="EMBL" id="MFK2905375.1"/>
    </source>
</evidence>
<dbReference type="CDD" id="cd01948">
    <property type="entry name" value="EAL"/>
    <property type="match status" value="1"/>
</dbReference>
<dbReference type="Gene3D" id="3.20.20.450">
    <property type="entry name" value="EAL domain"/>
    <property type="match status" value="1"/>
</dbReference>
<sequence length="719" mass="78671">MGEAAAHAVFGYYTAALVATACIAVTSSIQFILIGLRQQRDQLYLSYAMLCLCIAGLAFFNALFGLAQTQLHAVEMLRAMCMAAALSFPFFFTFVGCYTGRPLRRRTLAIITAVCVAFLLVNQFSPGTMFYSRISGMQTSELPWGEWVTKLNGIPSPLGWTFHLLTYLAFAWALAMVALQFRRGDRLPAMLLGLCLAVQFSALLWGDIVIDLMGMPYPYVDAFSFLPFVLLMGLSMASQLHQRTLQLEQTTRRLRAEASTREQAELSLRHLAYHDALTGLPNRLRILDMIAESATGARRTRSHCAAMVIDLDNFKTINDALGHHVGDRMLEAVADRLLAAAPAEAALGRLGGDEFMVVVEHLPADVEEAGAQAQQIAQDVRARLAAPINVDSNVLAVGASVGVALFSGRDGDAPDVIRRADIALYRAKAAGRNAVRLFEPEMQSVADERLELERGLRAAVESLGSETSFQLHFQPQVSIRGRLLGAEALLRWRHPTLGDVAPDVFIPIAEETGLIHALGAWVIGEACARIREWDAHRVDFGEHLAVNVSPWQLAHPDFVDRTEKLVREAGVQPGRITLELTESALLQGFEAALQTMYALAGIGFRLALDDFGTGYSSLSYLSQLPLHELKIDRSFICGLRPEAHSPLASFIVDVGRRLGMTTIAEGVESESQRATLDTLGCDGLQGYLICPPLPAGAFVAWLEQRENTRHPARADERGA</sequence>
<evidence type="ECO:0000259" key="2">
    <source>
        <dbReference type="PROSITE" id="PS50883"/>
    </source>
</evidence>
<dbReference type="InterPro" id="IPR052155">
    <property type="entry name" value="Biofilm_reg_signaling"/>
</dbReference>
<feature type="transmembrane region" description="Helical" evidence="1">
    <location>
        <begin position="76"/>
        <end position="95"/>
    </location>
</feature>
<keyword evidence="5" id="KW-1185">Reference proteome</keyword>
<protein>
    <submittedName>
        <fullName evidence="4">EAL domain-containing protein</fullName>
    </submittedName>
</protein>
<dbReference type="InterPro" id="IPR035919">
    <property type="entry name" value="EAL_sf"/>
</dbReference>
<comment type="caution">
    <text evidence="4">The sequence shown here is derived from an EMBL/GenBank/DDBJ whole genome shotgun (WGS) entry which is preliminary data.</text>
</comment>
<dbReference type="Pfam" id="PF00990">
    <property type="entry name" value="GGDEF"/>
    <property type="match status" value="1"/>
</dbReference>
<dbReference type="CDD" id="cd01949">
    <property type="entry name" value="GGDEF"/>
    <property type="match status" value="1"/>
</dbReference>
<keyword evidence="1" id="KW-1133">Transmembrane helix</keyword>
<dbReference type="Pfam" id="PF00563">
    <property type="entry name" value="EAL"/>
    <property type="match status" value="1"/>
</dbReference>
<dbReference type="PROSITE" id="PS50883">
    <property type="entry name" value="EAL"/>
    <property type="match status" value="1"/>
</dbReference>
<keyword evidence="1" id="KW-0812">Transmembrane</keyword>
<dbReference type="Gene3D" id="3.30.70.270">
    <property type="match status" value="1"/>
</dbReference>
<dbReference type="PANTHER" id="PTHR44757">
    <property type="entry name" value="DIGUANYLATE CYCLASE DGCP"/>
    <property type="match status" value="1"/>
</dbReference>
<accession>A0ABW8K074</accession>
<feature type="transmembrane region" description="Helical" evidence="1">
    <location>
        <begin position="43"/>
        <end position="64"/>
    </location>
</feature>
<dbReference type="InterPro" id="IPR000160">
    <property type="entry name" value="GGDEF_dom"/>
</dbReference>
<feature type="transmembrane region" description="Helical" evidence="1">
    <location>
        <begin position="107"/>
        <end position="125"/>
    </location>
</feature>
<proteinExistence type="predicted"/>
<keyword evidence="1" id="KW-0472">Membrane</keyword>
<dbReference type="SUPFAM" id="SSF141868">
    <property type="entry name" value="EAL domain-like"/>
    <property type="match status" value="1"/>
</dbReference>
<evidence type="ECO:0000256" key="1">
    <source>
        <dbReference type="SAM" id="Phobius"/>
    </source>
</evidence>
<reference evidence="4 5" key="1">
    <citation type="submission" date="2020-10" db="EMBL/GenBank/DDBJ databases">
        <title>Phylogeny of dyella-like bacteria.</title>
        <authorList>
            <person name="Fu J."/>
        </authorList>
    </citation>
    <scope>NUCLEOTIDE SEQUENCE [LARGE SCALE GENOMIC DNA]</scope>
    <source>
        <strain evidence="4 5">Gsoil3046</strain>
    </source>
</reference>
<name>A0ABW8K074_9GAMM</name>
<evidence type="ECO:0000313" key="5">
    <source>
        <dbReference type="Proteomes" id="UP001620460"/>
    </source>
</evidence>
<dbReference type="SMART" id="SM00267">
    <property type="entry name" value="GGDEF"/>
    <property type="match status" value="1"/>
</dbReference>
<dbReference type="SMART" id="SM00052">
    <property type="entry name" value="EAL"/>
    <property type="match status" value="1"/>
</dbReference>
<dbReference type="InterPro" id="IPR043128">
    <property type="entry name" value="Rev_trsase/Diguanyl_cyclase"/>
</dbReference>
<dbReference type="InterPro" id="IPR029787">
    <property type="entry name" value="Nucleotide_cyclase"/>
</dbReference>
<dbReference type="EMBL" id="JADIKM010000004">
    <property type="protein sequence ID" value="MFK2905375.1"/>
    <property type="molecule type" value="Genomic_DNA"/>
</dbReference>
<dbReference type="PROSITE" id="PS50887">
    <property type="entry name" value="GGDEF"/>
    <property type="match status" value="1"/>
</dbReference>
<dbReference type="NCBIfam" id="TIGR00254">
    <property type="entry name" value="GGDEF"/>
    <property type="match status" value="1"/>
</dbReference>
<evidence type="ECO:0000259" key="3">
    <source>
        <dbReference type="PROSITE" id="PS50887"/>
    </source>
</evidence>
<feature type="domain" description="EAL" evidence="2">
    <location>
        <begin position="449"/>
        <end position="706"/>
    </location>
</feature>
<dbReference type="PANTHER" id="PTHR44757:SF2">
    <property type="entry name" value="BIOFILM ARCHITECTURE MAINTENANCE PROTEIN MBAA"/>
    <property type="match status" value="1"/>
</dbReference>
<dbReference type="Proteomes" id="UP001620460">
    <property type="component" value="Unassembled WGS sequence"/>
</dbReference>
<feature type="transmembrane region" description="Helical" evidence="1">
    <location>
        <begin position="191"/>
        <end position="210"/>
    </location>
</feature>
<dbReference type="InterPro" id="IPR001633">
    <property type="entry name" value="EAL_dom"/>
</dbReference>
<feature type="domain" description="GGDEF" evidence="3">
    <location>
        <begin position="302"/>
        <end position="440"/>
    </location>
</feature>
<gene>
    <name evidence="4" type="ORF">ISP17_15535</name>
</gene>
<feature type="transmembrane region" description="Helical" evidence="1">
    <location>
        <begin position="160"/>
        <end position="179"/>
    </location>
</feature>
<organism evidence="4 5">
    <name type="scientific">Dyella ginsengisoli</name>
    <dbReference type="NCBI Taxonomy" id="363848"/>
    <lineage>
        <taxon>Bacteria</taxon>
        <taxon>Pseudomonadati</taxon>
        <taxon>Pseudomonadota</taxon>
        <taxon>Gammaproteobacteria</taxon>
        <taxon>Lysobacterales</taxon>
        <taxon>Rhodanobacteraceae</taxon>
        <taxon>Dyella</taxon>
    </lineage>
</organism>